<dbReference type="Pfam" id="PF00481">
    <property type="entry name" value="PP2C"/>
    <property type="match status" value="1"/>
</dbReference>
<accession>A0A0C9XCV9</accession>
<reference evidence="4" key="2">
    <citation type="submission" date="2015-01" db="EMBL/GenBank/DDBJ databases">
        <title>Evolutionary Origins and Diversification of the Mycorrhizal Mutualists.</title>
        <authorList>
            <consortium name="DOE Joint Genome Institute"/>
            <consortium name="Mycorrhizal Genomics Consortium"/>
            <person name="Kohler A."/>
            <person name="Kuo A."/>
            <person name="Nagy L.G."/>
            <person name="Floudas D."/>
            <person name="Copeland A."/>
            <person name="Barry K.W."/>
            <person name="Cichocki N."/>
            <person name="Veneault-Fourrey C."/>
            <person name="LaButti K."/>
            <person name="Lindquist E.A."/>
            <person name="Lipzen A."/>
            <person name="Lundell T."/>
            <person name="Morin E."/>
            <person name="Murat C."/>
            <person name="Riley R."/>
            <person name="Ohm R."/>
            <person name="Sun H."/>
            <person name="Tunlid A."/>
            <person name="Henrissat B."/>
            <person name="Grigoriev I.V."/>
            <person name="Hibbett D.S."/>
            <person name="Martin F."/>
        </authorList>
    </citation>
    <scope>NUCLEOTIDE SEQUENCE [LARGE SCALE GENOMIC DNA]</scope>
    <source>
        <strain evidence="4">LaAM-08-1</strain>
    </source>
</reference>
<dbReference type="CDD" id="cd00143">
    <property type="entry name" value="PP2Cc"/>
    <property type="match status" value="1"/>
</dbReference>
<dbReference type="HOGENOM" id="CLU_622655_0_0_1"/>
<dbReference type="OrthoDB" id="420076at2759"/>
<dbReference type="AlphaFoldDB" id="A0A0C9XCV9"/>
<dbReference type="InterPro" id="IPR001932">
    <property type="entry name" value="PPM-type_phosphatase-like_dom"/>
</dbReference>
<name>A0A0C9XCV9_9AGAR</name>
<protein>
    <recommendedName>
        <fullName evidence="2">PPM-type phosphatase domain-containing protein</fullName>
    </recommendedName>
</protein>
<proteinExistence type="predicted"/>
<dbReference type="STRING" id="1095629.A0A0C9XCV9"/>
<feature type="domain" description="PPM-type phosphatase" evidence="2">
    <location>
        <begin position="127"/>
        <end position="399"/>
    </location>
</feature>
<organism evidence="3 4">
    <name type="scientific">Laccaria amethystina LaAM-08-1</name>
    <dbReference type="NCBI Taxonomy" id="1095629"/>
    <lineage>
        <taxon>Eukaryota</taxon>
        <taxon>Fungi</taxon>
        <taxon>Dikarya</taxon>
        <taxon>Basidiomycota</taxon>
        <taxon>Agaricomycotina</taxon>
        <taxon>Agaricomycetes</taxon>
        <taxon>Agaricomycetidae</taxon>
        <taxon>Agaricales</taxon>
        <taxon>Agaricineae</taxon>
        <taxon>Hydnangiaceae</taxon>
        <taxon>Laccaria</taxon>
    </lineage>
</organism>
<evidence type="ECO:0000259" key="2">
    <source>
        <dbReference type="PROSITE" id="PS51746"/>
    </source>
</evidence>
<evidence type="ECO:0000313" key="4">
    <source>
        <dbReference type="Proteomes" id="UP000054477"/>
    </source>
</evidence>
<dbReference type="Gene3D" id="3.60.40.10">
    <property type="entry name" value="PPM-type phosphatase domain"/>
    <property type="match status" value="1"/>
</dbReference>
<dbReference type="Proteomes" id="UP000054477">
    <property type="component" value="Unassembled WGS sequence"/>
</dbReference>
<evidence type="ECO:0000256" key="1">
    <source>
        <dbReference type="SAM" id="MobiDB-lite"/>
    </source>
</evidence>
<dbReference type="SMART" id="SM00332">
    <property type="entry name" value="PP2Cc"/>
    <property type="match status" value="1"/>
</dbReference>
<dbReference type="SUPFAM" id="SSF81606">
    <property type="entry name" value="PP2C-like"/>
    <property type="match status" value="1"/>
</dbReference>
<dbReference type="InterPro" id="IPR015655">
    <property type="entry name" value="PP2C"/>
</dbReference>
<keyword evidence="4" id="KW-1185">Reference proteome</keyword>
<sequence>MPFLIQTVVVLTHTMPLSLMSRPVNGVEDSKPQSPSKDDPSAISDGIRKDLDKLGKHISNLPDAPGGDNELSALEKISEDLELLGKGLEEFQKSIEALRKDTDEPQSDDDQRASTLSLFPAIPLRRPHCLNFLPPPRHSWSVFGVFDGHNGPATSSFLNSNLLNAIIGAFADLSSKHAPGDQSPHLEIDLTIKEAFSRVNDEIVNWALEHALKQTWKEAAVNFLATAHAGSCALRSRGSRAVLSRKVSRRKGKETYEVHILSQDQNGHNLAEDARMSALHPGEKIMDNARVLGWGMPRAFGNAAYIWSRKIQELLHEEFLGERVLLGVFVVLAADGPWDCLTNEEVVGCSFCRQERDQFIYVGHDSEAASATKFCFARQKPPTESQMLGTSISCASFSFMFYSGILQSPQDLLSIVIGIERFHTAYYTSWSHDWIAVSAY</sequence>
<reference evidence="3 4" key="1">
    <citation type="submission" date="2014-04" db="EMBL/GenBank/DDBJ databases">
        <authorList>
            <consortium name="DOE Joint Genome Institute"/>
            <person name="Kuo A."/>
            <person name="Kohler A."/>
            <person name="Nagy L.G."/>
            <person name="Floudas D."/>
            <person name="Copeland A."/>
            <person name="Barry K.W."/>
            <person name="Cichocki N."/>
            <person name="Veneault-Fourrey C."/>
            <person name="LaButti K."/>
            <person name="Lindquist E.A."/>
            <person name="Lipzen A."/>
            <person name="Lundell T."/>
            <person name="Morin E."/>
            <person name="Murat C."/>
            <person name="Sun H."/>
            <person name="Tunlid A."/>
            <person name="Henrissat B."/>
            <person name="Grigoriev I.V."/>
            <person name="Hibbett D.S."/>
            <person name="Martin F."/>
            <person name="Nordberg H.P."/>
            <person name="Cantor M.N."/>
            <person name="Hua S.X."/>
        </authorList>
    </citation>
    <scope>NUCLEOTIDE SEQUENCE [LARGE SCALE GENOMIC DNA]</scope>
    <source>
        <strain evidence="3 4">LaAM-08-1</strain>
    </source>
</reference>
<dbReference type="PROSITE" id="PS51746">
    <property type="entry name" value="PPM_2"/>
    <property type="match status" value="1"/>
</dbReference>
<gene>
    <name evidence="3" type="ORF">K443DRAFT_124785</name>
</gene>
<dbReference type="InterPro" id="IPR036457">
    <property type="entry name" value="PPM-type-like_dom_sf"/>
</dbReference>
<feature type="compositionally biased region" description="Basic and acidic residues" evidence="1">
    <location>
        <begin position="28"/>
        <end position="47"/>
    </location>
</feature>
<dbReference type="GO" id="GO:0005739">
    <property type="term" value="C:mitochondrion"/>
    <property type="evidence" value="ECO:0007669"/>
    <property type="project" value="TreeGrafter"/>
</dbReference>
<evidence type="ECO:0000313" key="3">
    <source>
        <dbReference type="EMBL" id="KIJ95561.1"/>
    </source>
</evidence>
<feature type="region of interest" description="Disordered" evidence="1">
    <location>
        <begin position="21"/>
        <end position="47"/>
    </location>
</feature>
<dbReference type="PANTHER" id="PTHR13832:SF792">
    <property type="entry name" value="GM14286P"/>
    <property type="match status" value="1"/>
</dbReference>
<dbReference type="EMBL" id="KN838751">
    <property type="protein sequence ID" value="KIJ95561.1"/>
    <property type="molecule type" value="Genomic_DNA"/>
</dbReference>
<dbReference type="GO" id="GO:0004741">
    <property type="term" value="F:[pyruvate dehydrogenase (acetyl-transferring)]-phosphatase activity"/>
    <property type="evidence" value="ECO:0007669"/>
    <property type="project" value="TreeGrafter"/>
</dbReference>
<dbReference type="PANTHER" id="PTHR13832">
    <property type="entry name" value="PROTEIN PHOSPHATASE 2C"/>
    <property type="match status" value="1"/>
</dbReference>